<comment type="caution">
    <text evidence="1">The sequence shown here is derived from an EMBL/GenBank/DDBJ whole genome shotgun (WGS) entry which is preliminary data.</text>
</comment>
<evidence type="ECO:0000313" key="1">
    <source>
        <dbReference type="EMBL" id="KAF8661146.1"/>
    </source>
</evidence>
<accession>A0A835E587</accession>
<dbReference type="Proteomes" id="UP000636709">
    <property type="component" value="Unassembled WGS sequence"/>
</dbReference>
<keyword evidence="2" id="KW-1185">Reference proteome</keyword>
<gene>
    <name evidence="1" type="ORF">HU200_057255</name>
</gene>
<proteinExistence type="predicted"/>
<evidence type="ECO:0000313" key="2">
    <source>
        <dbReference type="Proteomes" id="UP000636709"/>
    </source>
</evidence>
<protein>
    <submittedName>
        <fullName evidence="1">Uncharacterized protein</fullName>
    </submittedName>
</protein>
<dbReference type="AlphaFoldDB" id="A0A835E587"/>
<sequence>MDGLTSLEYLKEFSQGLLHRLPDLKYLEIRHCPELQRRCREGGEYFDSVSSIRKKDIPFPATARSSSSSITKFVKKLLPSC</sequence>
<reference evidence="1" key="1">
    <citation type="submission" date="2020-07" db="EMBL/GenBank/DDBJ databases">
        <title>Genome sequence and genetic diversity analysis of an under-domesticated orphan crop, white fonio (Digitaria exilis).</title>
        <authorList>
            <person name="Bennetzen J.L."/>
            <person name="Chen S."/>
            <person name="Ma X."/>
            <person name="Wang X."/>
            <person name="Yssel A.E.J."/>
            <person name="Chaluvadi S.R."/>
            <person name="Johnson M."/>
            <person name="Gangashetty P."/>
            <person name="Hamidou F."/>
            <person name="Sanogo M.D."/>
            <person name="Zwaenepoel A."/>
            <person name="Wallace J."/>
            <person name="Van De Peer Y."/>
            <person name="Van Deynze A."/>
        </authorList>
    </citation>
    <scope>NUCLEOTIDE SEQUENCE</scope>
    <source>
        <tissue evidence="1">Leaves</tissue>
    </source>
</reference>
<dbReference type="OrthoDB" id="694382at2759"/>
<organism evidence="1 2">
    <name type="scientific">Digitaria exilis</name>
    <dbReference type="NCBI Taxonomy" id="1010633"/>
    <lineage>
        <taxon>Eukaryota</taxon>
        <taxon>Viridiplantae</taxon>
        <taxon>Streptophyta</taxon>
        <taxon>Embryophyta</taxon>
        <taxon>Tracheophyta</taxon>
        <taxon>Spermatophyta</taxon>
        <taxon>Magnoliopsida</taxon>
        <taxon>Liliopsida</taxon>
        <taxon>Poales</taxon>
        <taxon>Poaceae</taxon>
        <taxon>PACMAD clade</taxon>
        <taxon>Panicoideae</taxon>
        <taxon>Panicodae</taxon>
        <taxon>Paniceae</taxon>
        <taxon>Anthephorinae</taxon>
        <taxon>Digitaria</taxon>
    </lineage>
</organism>
<dbReference type="EMBL" id="JACEFO010002416">
    <property type="protein sequence ID" value="KAF8661146.1"/>
    <property type="molecule type" value="Genomic_DNA"/>
</dbReference>
<name>A0A835E587_9POAL</name>